<dbReference type="Proteomes" id="UP000655225">
    <property type="component" value="Unassembled WGS sequence"/>
</dbReference>
<evidence type="ECO:0000313" key="9">
    <source>
        <dbReference type="Proteomes" id="UP000655225"/>
    </source>
</evidence>
<dbReference type="GO" id="GO:0098542">
    <property type="term" value="P:defense response to other organism"/>
    <property type="evidence" value="ECO:0007669"/>
    <property type="project" value="TreeGrafter"/>
</dbReference>
<dbReference type="EMBL" id="JABCRI010000014">
    <property type="protein sequence ID" value="KAF8394051.1"/>
    <property type="molecule type" value="Genomic_DNA"/>
</dbReference>
<dbReference type="Gene3D" id="1.20.5.4130">
    <property type="match status" value="1"/>
</dbReference>
<evidence type="ECO:0000256" key="1">
    <source>
        <dbReference type="ARBA" id="ARBA00022737"/>
    </source>
</evidence>
<dbReference type="Pfam" id="PF23559">
    <property type="entry name" value="WHD_DRP"/>
    <property type="match status" value="1"/>
</dbReference>
<proteinExistence type="predicted"/>
<dbReference type="Gene3D" id="3.40.50.300">
    <property type="entry name" value="P-loop containing nucleotide triphosphate hydrolases"/>
    <property type="match status" value="1"/>
</dbReference>
<dbReference type="InterPro" id="IPR002182">
    <property type="entry name" value="NB-ARC"/>
</dbReference>
<dbReference type="GO" id="GO:0043531">
    <property type="term" value="F:ADP binding"/>
    <property type="evidence" value="ECO:0007669"/>
    <property type="project" value="InterPro"/>
</dbReference>
<name>A0A835D8N6_TETSI</name>
<evidence type="ECO:0000259" key="6">
    <source>
        <dbReference type="Pfam" id="PF23559"/>
    </source>
</evidence>
<dbReference type="OMA" id="LSCKWEY"/>
<evidence type="ECO:0000259" key="7">
    <source>
        <dbReference type="Pfam" id="PF23598"/>
    </source>
</evidence>
<dbReference type="InterPro" id="IPR042197">
    <property type="entry name" value="Apaf_helical"/>
</dbReference>
<feature type="domain" description="NB-ARC" evidence="4">
    <location>
        <begin position="167"/>
        <end position="340"/>
    </location>
</feature>
<organism evidence="8 9">
    <name type="scientific">Tetracentron sinense</name>
    <name type="common">Spur-leaf</name>
    <dbReference type="NCBI Taxonomy" id="13715"/>
    <lineage>
        <taxon>Eukaryota</taxon>
        <taxon>Viridiplantae</taxon>
        <taxon>Streptophyta</taxon>
        <taxon>Embryophyta</taxon>
        <taxon>Tracheophyta</taxon>
        <taxon>Spermatophyta</taxon>
        <taxon>Magnoliopsida</taxon>
        <taxon>Trochodendrales</taxon>
        <taxon>Trochodendraceae</taxon>
        <taxon>Tetracentron</taxon>
    </lineage>
</organism>
<dbReference type="Gene3D" id="1.10.10.10">
    <property type="entry name" value="Winged helix-like DNA-binding domain superfamily/Winged helix DNA-binding domain"/>
    <property type="match status" value="1"/>
</dbReference>
<sequence>MAESVISFFVNRLGDLLIQETIFLHGVHEQLEELQTDMRGMQSFLKAADASAYQGDEQVRNLVKEIKGIAYDSEDVVDTFIFQVASRGRYGVLKRYARIFNEWIDLYKTGRKIQAIQKRIHAITNRWKTFNIKNIDEGEGTSSANQKQQQLRRTYPHAEEEDAISLEKDMEALVAQLITEEERRRVISIVGMGGLGKTTLATKLYNHNPVKLHFDCRAWVFISQQCQKKDVLQAILKRVSAPTKKEMERMNEDDLVEKLYEVLKEKRYLVVLDDIWSKETWDLLKNAFPVNGKVGSKIMITTRNKEVALHADPFNLPHEPRCLTDEESWVLLCKKAFPKDVVARGDFLDADMERIGWKMVKKCGGLPLAVVVLGGLLATKRSLYEWEKVSKNFNIHLSEGQLQQQGVLGILALSYHDLPYYLKPCFLYLGLFPEDFEISTSQLIRLWVAEGFVTLQDEGEGEGTMEDLAEKWLEELIFRCMVQVGRRGSNERVKTFRIHDLMRDLCIKEAKVDSFLEILHDGGHMEVADSFSISVAKARRCAIHFEDNMNVPWDQRSSHLRSILFFKTVVNEINIGFAKRQMISICNKFKLLRVLDLGGDIPFRRLDREIGSLIHLRFLGLRDSFELELPSSLGNLRGLQTLDFKLYDLPLGVSPACKVPNVICKMKQLRHLYLNPFLDSGHMRLDTLSNLQTLYDIWAGSWIEKDLSKLINIRKLKIWSTERKQVETVLESLILGLKSLSFIFSNEFSSDKTFPDLKPICRCNGRSKLRLYGRIENLVAENNPFPLNLTKLRLNDSQQEQDPMAILENLPRLKILLLGSNSFIGKEMVCSTRGFPQPELLMLSVLGELEEWRVEEGAMPSLRHLNIRYCQKLRMVPEGLRFITTLLEFKITGMPENFKDRLQVLDGRGGQDLYKVQHIPSITFLH</sequence>
<dbReference type="InterPro" id="IPR027417">
    <property type="entry name" value="P-loop_NTPase"/>
</dbReference>
<feature type="domain" description="Disease resistance protein winged helix" evidence="6">
    <location>
        <begin position="431"/>
        <end position="506"/>
    </location>
</feature>
<dbReference type="Pfam" id="PF00931">
    <property type="entry name" value="NB-ARC"/>
    <property type="match status" value="1"/>
</dbReference>
<dbReference type="Gene3D" id="3.80.10.10">
    <property type="entry name" value="Ribonuclease Inhibitor"/>
    <property type="match status" value="1"/>
</dbReference>
<dbReference type="FunFam" id="3.40.50.300:FF:001091">
    <property type="entry name" value="Probable disease resistance protein At1g61300"/>
    <property type="match status" value="1"/>
</dbReference>
<dbReference type="Gene3D" id="1.10.8.430">
    <property type="entry name" value="Helical domain of apoptotic protease-activating factors"/>
    <property type="match status" value="1"/>
</dbReference>
<dbReference type="InterPro" id="IPR038005">
    <property type="entry name" value="RX-like_CC"/>
</dbReference>
<evidence type="ECO:0000259" key="4">
    <source>
        <dbReference type="Pfam" id="PF00931"/>
    </source>
</evidence>
<dbReference type="PANTHER" id="PTHR23155">
    <property type="entry name" value="DISEASE RESISTANCE PROTEIN RP"/>
    <property type="match status" value="1"/>
</dbReference>
<dbReference type="Pfam" id="PF23598">
    <property type="entry name" value="LRR_14"/>
    <property type="match status" value="1"/>
</dbReference>
<evidence type="ECO:0000259" key="5">
    <source>
        <dbReference type="Pfam" id="PF18052"/>
    </source>
</evidence>
<evidence type="ECO:0000256" key="3">
    <source>
        <dbReference type="ARBA" id="ARBA00022821"/>
    </source>
</evidence>
<keyword evidence="1" id="KW-0677">Repeat</keyword>
<dbReference type="PRINTS" id="PR00364">
    <property type="entry name" value="DISEASERSIST"/>
</dbReference>
<dbReference type="SUPFAM" id="SSF52540">
    <property type="entry name" value="P-loop containing nucleoside triphosphate hydrolases"/>
    <property type="match status" value="1"/>
</dbReference>
<feature type="domain" description="Disease resistance N-terminal" evidence="5">
    <location>
        <begin position="5"/>
        <end position="88"/>
    </location>
</feature>
<protein>
    <submittedName>
        <fullName evidence="8">Uncharacterized protein</fullName>
    </submittedName>
</protein>
<dbReference type="InterPro" id="IPR041118">
    <property type="entry name" value="Rx_N"/>
</dbReference>
<evidence type="ECO:0000313" key="8">
    <source>
        <dbReference type="EMBL" id="KAF8394051.1"/>
    </source>
</evidence>
<dbReference type="PANTHER" id="PTHR23155:SF1185">
    <property type="entry name" value="DISEASE RESISTANCE RPP8-LIKE PROTEIN 3-RELATED"/>
    <property type="match status" value="1"/>
</dbReference>
<dbReference type="InterPro" id="IPR036388">
    <property type="entry name" value="WH-like_DNA-bd_sf"/>
</dbReference>
<gene>
    <name evidence="8" type="ORF">HHK36_020253</name>
</gene>
<dbReference type="SUPFAM" id="SSF52058">
    <property type="entry name" value="L domain-like"/>
    <property type="match status" value="1"/>
</dbReference>
<comment type="caution">
    <text evidence="8">The sequence shown here is derived from an EMBL/GenBank/DDBJ whole genome shotgun (WGS) entry which is preliminary data.</text>
</comment>
<reference evidence="8 9" key="1">
    <citation type="submission" date="2020-04" db="EMBL/GenBank/DDBJ databases">
        <title>Plant Genome Project.</title>
        <authorList>
            <person name="Zhang R.-G."/>
        </authorList>
    </citation>
    <scope>NUCLEOTIDE SEQUENCE [LARGE SCALE GENOMIC DNA]</scope>
    <source>
        <strain evidence="8">YNK0</strain>
        <tissue evidence="8">Leaf</tissue>
    </source>
</reference>
<accession>A0A835D8N6</accession>
<dbReference type="InterPro" id="IPR032675">
    <property type="entry name" value="LRR_dom_sf"/>
</dbReference>
<dbReference type="AlphaFoldDB" id="A0A835D8N6"/>
<dbReference type="InterPro" id="IPR044974">
    <property type="entry name" value="Disease_R_plants"/>
</dbReference>
<dbReference type="InterPro" id="IPR055414">
    <property type="entry name" value="LRR_R13L4/SHOC2-like"/>
</dbReference>
<evidence type="ECO:0000256" key="2">
    <source>
        <dbReference type="ARBA" id="ARBA00022741"/>
    </source>
</evidence>
<feature type="domain" description="Disease resistance R13L4/SHOC-2-like LRR" evidence="7">
    <location>
        <begin position="581"/>
        <end position="869"/>
    </location>
</feature>
<dbReference type="Pfam" id="PF18052">
    <property type="entry name" value="Rx_N"/>
    <property type="match status" value="1"/>
</dbReference>
<dbReference type="OrthoDB" id="646178at2759"/>
<keyword evidence="2" id="KW-0547">Nucleotide-binding</keyword>
<dbReference type="FunFam" id="1.10.10.10:FF:000322">
    <property type="entry name" value="Probable disease resistance protein At1g63360"/>
    <property type="match status" value="1"/>
</dbReference>
<dbReference type="FunFam" id="1.10.8.430:FF:000003">
    <property type="entry name" value="Probable disease resistance protein At5g66910"/>
    <property type="match status" value="1"/>
</dbReference>
<keyword evidence="9" id="KW-1185">Reference proteome</keyword>
<dbReference type="CDD" id="cd14798">
    <property type="entry name" value="RX-CC_like"/>
    <property type="match status" value="1"/>
</dbReference>
<dbReference type="InterPro" id="IPR058922">
    <property type="entry name" value="WHD_DRP"/>
</dbReference>
<keyword evidence="3" id="KW-0611">Plant defense</keyword>